<dbReference type="EMBL" id="JBHFQA010000003">
    <property type="protein sequence ID" value="KAL2100555.1"/>
    <property type="molecule type" value="Genomic_DNA"/>
</dbReference>
<evidence type="ECO:0000256" key="1">
    <source>
        <dbReference type="SAM" id="MobiDB-lite"/>
    </source>
</evidence>
<feature type="compositionally biased region" description="Low complexity" evidence="1">
    <location>
        <begin position="110"/>
        <end position="124"/>
    </location>
</feature>
<feature type="compositionally biased region" description="Low complexity" evidence="1">
    <location>
        <begin position="153"/>
        <end position="170"/>
    </location>
</feature>
<feature type="compositionally biased region" description="Low complexity" evidence="1">
    <location>
        <begin position="54"/>
        <end position="65"/>
    </location>
</feature>
<dbReference type="PROSITE" id="PS01159">
    <property type="entry name" value="WW_DOMAIN_1"/>
    <property type="match status" value="2"/>
</dbReference>
<feature type="region of interest" description="Disordered" evidence="1">
    <location>
        <begin position="43"/>
        <end position="68"/>
    </location>
</feature>
<feature type="region of interest" description="Disordered" evidence="1">
    <location>
        <begin position="88"/>
        <end position="129"/>
    </location>
</feature>
<dbReference type="InterPro" id="IPR039726">
    <property type="entry name" value="Prp40-like"/>
</dbReference>
<dbReference type="PANTHER" id="PTHR11864">
    <property type="entry name" value="PRE-MRNA-PROCESSING PROTEIN PRP40"/>
    <property type="match status" value="1"/>
</dbReference>
<feature type="domain" description="WW" evidence="2">
    <location>
        <begin position="76"/>
        <end position="105"/>
    </location>
</feature>
<feature type="compositionally biased region" description="Pro residues" evidence="1">
    <location>
        <begin position="208"/>
        <end position="221"/>
    </location>
</feature>
<dbReference type="SUPFAM" id="SSF51045">
    <property type="entry name" value="WW domain"/>
    <property type="match status" value="2"/>
</dbReference>
<protein>
    <recommendedName>
        <fullName evidence="2">WW domain-containing protein</fullName>
    </recommendedName>
</protein>
<comment type="caution">
    <text evidence="3">The sequence shown here is derived from an EMBL/GenBank/DDBJ whole genome shotgun (WGS) entry which is preliminary data.</text>
</comment>
<reference evidence="3 4" key="1">
    <citation type="submission" date="2024-09" db="EMBL/GenBank/DDBJ databases">
        <title>A chromosome-level genome assembly of Gray's grenadier anchovy, Coilia grayii.</title>
        <authorList>
            <person name="Fu Z."/>
        </authorList>
    </citation>
    <scope>NUCLEOTIDE SEQUENCE [LARGE SCALE GENOMIC DNA]</scope>
    <source>
        <strain evidence="3">G4</strain>
        <tissue evidence="3">Muscle</tissue>
    </source>
</reference>
<evidence type="ECO:0000259" key="2">
    <source>
        <dbReference type="PROSITE" id="PS50020"/>
    </source>
</evidence>
<keyword evidence="4" id="KW-1185">Reference proteome</keyword>
<accession>A0ABD1KN04</accession>
<feature type="domain" description="WW" evidence="2">
    <location>
        <begin position="123"/>
        <end position="157"/>
    </location>
</feature>
<dbReference type="SMART" id="SM00456">
    <property type="entry name" value="WW"/>
    <property type="match status" value="3"/>
</dbReference>
<evidence type="ECO:0000313" key="4">
    <source>
        <dbReference type="Proteomes" id="UP001591681"/>
    </source>
</evidence>
<organism evidence="3 4">
    <name type="scientific">Coilia grayii</name>
    <name type="common">Gray's grenadier anchovy</name>
    <dbReference type="NCBI Taxonomy" id="363190"/>
    <lineage>
        <taxon>Eukaryota</taxon>
        <taxon>Metazoa</taxon>
        <taxon>Chordata</taxon>
        <taxon>Craniata</taxon>
        <taxon>Vertebrata</taxon>
        <taxon>Euteleostomi</taxon>
        <taxon>Actinopterygii</taxon>
        <taxon>Neopterygii</taxon>
        <taxon>Teleostei</taxon>
        <taxon>Clupei</taxon>
        <taxon>Clupeiformes</taxon>
        <taxon>Clupeoidei</taxon>
        <taxon>Engraulidae</taxon>
        <taxon>Coilinae</taxon>
        <taxon>Coilia</taxon>
    </lineage>
</organism>
<dbReference type="InterPro" id="IPR036020">
    <property type="entry name" value="WW_dom_sf"/>
</dbReference>
<feature type="region of interest" description="Disordered" evidence="1">
    <location>
        <begin position="146"/>
        <end position="236"/>
    </location>
</feature>
<evidence type="ECO:0000313" key="3">
    <source>
        <dbReference type="EMBL" id="KAL2100555.1"/>
    </source>
</evidence>
<sequence length="509" mass="55314">MPVAKLLRKASLSLRPHFDSLLRIVKAENENPTTAVYANVTEVKRTTPRAPTTSSISSSSSSSSSALQRPLLTVEGWEMHTDKDTGKAFFYQPSTGQSRWEDPRSPGMDSLASPLSATSSTSSSRGSDWEQILDEASGRHYYYNPSSGQTSWAAPGTASPLSPTTPPADSHSLLMQTSDGPPPLPEEDYPTDDHAEPQTPPVFSRDVPFPPVKRTPIPRPTLEPSVPAGWARTHQQDGKTVFTNERTQEQWIQSKDDKGKTYYYLKDGSKSQWNLPELSAPPTQPAVGNGVGVDPEGPPVLKNWRQSMVPAHLPVPAEDTMLPEVTQLTGPHKTALRASQDCAQGLTRLRSGPHKTALRASRDCAQGLTRLRSGPHKTALRASRDCAQGLTRLRSGPHETALRASGPEETALRASRDCAQGLRTLRDCAQGLARLRSGPQNLARLRSGPRETALRASRDCAQGLRTLRDCAQGLTRLRSGPHETALRASRDCAQGLRTLRDCAQGLRAS</sequence>
<gene>
    <name evidence="3" type="ORF">ACEWY4_002316</name>
</gene>
<feature type="domain" description="WW" evidence="2">
    <location>
        <begin position="245"/>
        <end position="278"/>
    </location>
</feature>
<dbReference type="InterPro" id="IPR001202">
    <property type="entry name" value="WW_dom"/>
</dbReference>
<dbReference type="Gene3D" id="2.20.70.10">
    <property type="match status" value="2"/>
</dbReference>
<proteinExistence type="predicted"/>
<dbReference type="AlphaFoldDB" id="A0ABD1KN04"/>
<dbReference type="PROSITE" id="PS50020">
    <property type="entry name" value="WW_DOMAIN_2"/>
    <property type="match status" value="3"/>
</dbReference>
<dbReference type="PANTHER" id="PTHR11864:SF35">
    <property type="entry name" value="WW DOMAIN-CONTAINING PROTEIN"/>
    <property type="match status" value="1"/>
</dbReference>
<dbReference type="Proteomes" id="UP001591681">
    <property type="component" value="Unassembled WGS sequence"/>
</dbReference>
<dbReference type="CDD" id="cd00201">
    <property type="entry name" value="WW"/>
    <property type="match status" value="2"/>
</dbReference>
<dbReference type="Pfam" id="PF00397">
    <property type="entry name" value="WW"/>
    <property type="match status" value="2"/>
</dbReference>
<name>A0ABD1KN04_9TELE</name>